<evidence type="ECO:0000313" key="2">
    <source>
        <dbReference type="EMBL" id="SCQ82439.1"/>
    </source>
</evidence>
<sequence length="84" mass="8769">MSVFDLAQTDPIEGAEPIPENPADAHQLSGDDPAGIAEAVTDWLTGQGWAIEHNQLGAGLNGYTSPDDKRIVIGLFPDEGVGVV</sequence>
<evidence type="ECO:0000313" key="3">
    <source>
        <dbReference type="Proteomes" id="UP000250080"/>
    </source>
</evidence>
<reference evidence="2 3" key="1">
    <citation type="submission" date="2016-09" db="EMBL/GenBank/DDBJ databases">
        <authorList>
            <person name="Laine KS P."/>
        </authorList>
    </citation>
    <scope>NUCLEOTIDE SEQUENCE [LARGE SCALE GENOMIC DNA]</scope>
    <source>
        <strain evidence="2">PFRJS-23</strain>
    </source>
</reference>
<feature type="region of interest" description="Disordered" evidence="1">
    <location>
        <begin position="1"/>
        <end position="33"/>
    </location>
</feature>
<organism evidence="2 3">
    <name type="scientific">Propionibacterium freudenreichii</name>
    <dbReference type="NCBI Taxonomy" id="1744"/>
    <lineage>
        <taxon>Bacteria</taxon>
        <taxon>Bacillati</taxon>
        <taxon>Actinomycetota</taxon>
        <taxon>Actinomycetes</taxon>
        <taxon>Propionibacteriales</taxon>
        <taxon>Propionibacteriaceae</taxon>
        <taxon>Propionibacterium</taxon>
    </lineage>
</organism>
<dbReference type="RefSeq" id="WP_036943364.1">
    <property type="nucleotide sequence ID" value="NZ_CCYV01000089.1"/>
</dbReference>
<accession>A0A0A8RWV4</accession>
<gene>
    <name evidence="2" type="ORF">PFR_JS23_2217</name>
</gene>
<dbReference type="EMBL" id="LT618793">
    <property type="protein sequence ID" value="SCQ82439.1"/>
    <property type="molecule type" value="Genomic_DNA"/>
</dbReference>
<name>A0A0A8RWV4_9ACTN</name>
<dbReference type="Proteomes" id="UP000250080">
    <property type="component" value="Chromosome I"/>
</dbReference>
<proteinExistence type="predicted"/>
<dbReference type="AlphaFoldDB" id="A0A0A8RWV4"/>
<evidence type="ECO:0000256" key="1">
    <source>
        <dbReference type="SAM" id="MobiDB-lite"/>
    </source>
</evidence>
<protein>
    <submittedName>
        <fullName evidence="2">Uncharacterized protein</fullName>
    </submittedName>
</protein>
<dbReference type="OrthoDB" id="7605626at2"/>